<feature type="domain" description="GGDEF" evidence="5">
    <location>
        <begin position="412"/>
        <end position="546"/>
    </location>
</feature>
<dbReference type="Gene3D" id="3.30.70.270">
    <property type="match status" value="1"/>
</dbReference>
<dbReference type="Pfam" id="PF00990">
    <property type="entry name" value="GGDEF"/>
    <property type="match status" value="1"/>
</dbReference>
<dbReference type="InterPro" id="IPR029787">
    <property type="entry name" value="Nucleotide_cyclase"/>
</dbReference>
<evidence type="ECO:0000313" key="6">
    <source>
        <dbReference type="EMBL" id="AFJ03679.1"/>
    </source>
</evidence>
<evidence type="ECO:0000313" key="7">
    <source>
        <dbReference type="Proteomes" id="UP000009145"/>
    </source>
</evidence>
<evidence type="ECO:0000256" key="3">
    <source>
        <dbReference type="ARBA" id="ARBA00034247"/>
    </source>
</evidence>
<dbReference type="PATRIC" id="fig|754477.3.peg.2512"/>
<dbReference type="EC" id="2.7.7.65" evidence="2"/>
<accession>I1YL86</accession>
<keyword evidence="4" id="KW-1133">Transmembrane helix</keyword>
<evidence type="ECO:0000256" key="4">
    <source>
        <dbReference type="SAM" id="Phobius"/>
    </source>
</evidence>
<dbReference type="AlphaFoldDB" id="I1YL86"/>
<evidence type="ECO:0000256" key="1">
    <source>
        <dbReference type="ARBA" id="ARBA00001946"/>
    </source>
</evidence>
<keyword evidence="4" id="KW-0472">Membrane</keyword>
<evidence type="ECO:0000259" key="5">
    <source>
        <dbReference type="PROSITE" id="PS50887"/>
    </source>
</evidence>
<feature type="transmembrane region" description="Helical" evidence="4">
    <location>
        <begin position="316"/>
        <end position="339"/>
    </location>
</feature>
<dbReference type="FunFam" id="3.30.70.270:FF:000001">
    <property type="entry name" value="Diguanylate cyclase domain protein"/>
    <property type="match status" value="1"/>
</dbReference>
<dbReference type="EMBL" id="CP003380">
    <property type="protein sequence ID" value="AFJ03679.1"/>
    <property type="molecule type" value="Genomic_DNA"/>
</dbReference>
<proteinExistence type="predicted"/>
<feature type="transmembrane region" description="Helical" evidence="4">
    <location>
        <begin position="230"/>
        <end position="248"/>
    </location>
</feature>
<comment type="cofactor">
    <cofactor evidence="1">
        <name>Mg(2+)</name>
        <dbReference type="ChEBI" id="CHEBI:18420"/>
    </cofactor>
</comment>
<dbReference type="HOGENOM" id="CLU_000445_105_4_6"/>
<dbReference type="eggNOG" id="COG3706">
    <property type="taxonomic scope" value="Bacteria"/>
</dbReference>
<gene>
    <name evidence="6" type="ordered locus">Q7C_2558</name>
</gene>
<dbReference type="PROSITE" id="PS50887">
    <property type="entry name" value="GGDEF"/>
    <property type="match status" value="1"/>
</dbReference>
<feature type="transmembrane region" description="Helical" evidence="4">
    <location>
        <begin position="197"/>
        <end position="218"/>
    </location>
</feature>
<dbReference type="InterPro" id="IPR050469">
    <property type="entry name" value="Diguanylate_Cyclase"/>
</dbReference>
<dbReference type="Pfam" id="PF07695">
    <property type="entry name" value="7TMR-DISM_7TM"/>
    <property type="match status" value="1"/>
</dbReference>
<protein>
    <recommendedName>
        <fullName evidence="2">diguanylate cyclase</fullName>
        <ecNumber evidence="2">2.7.7.65</ecNumber>
    </recommendedName>
</protein>
<dbReference type="PANTHER" id="PTHR45138:SF9">
    <property type="entry name" value="DIGUANYLATE CYCLASE DGCM-RELATED"/>
    <property type="match status" value="1"/>
</dbReference>
<sequence>MLAAELSVDHPSSSLGQFAEIFFEPEEIMTSAQAKHLFAEQAGVAIKETTPNFGIGARPHWLSVTVNNPHEIMVERFLSVENAWLDDLQVFVFYQDKLESQFSMGDSYPFATRPYFSRFFDMPIQFKPGQTTLLVRVATPDPMMLPIYLNDAAAQAQRQEFDQYSYGLLYGFLAALMLYNLMLFLGLRSLPHLFYTLYLAACILCNMAYTGHAFWWFWPDMVVWQKWSNPTLMMSYCVTGLLFALTFLKTRKMLPRLHWMVSGFCVLMVVGFVGAFYADWIQVALVLAFIFILLFACLMIVLGVLAIKAGNPSGRFFLLASIVSMLTAAVSSLSVWGWIPYSFWTFRAVEAGTMVEAVLLALALADHFRRVEKHKTRAEGLARTDPLTGIYNRRAFYDQVRSLWLAGMTEGKPMSLLLIDLDNFKQVNDNYGHQVGDEVLAKTAKVVEASLRNEDVLARWGGEEFIVFMPNTSLSDALRVAERIRFQISALAAQFDTTQKMQLSASLGVVDNRSAADSLESLIKAADQCLYHAKNGGRNCVISASLSAV</sequence>
<dbReference type="SMART" id="SM00267">
    <property type="entry name" value="GGDEF"/>
    <property type="match status" value="1"/>
</dbReference>
<name>I1YL86_METFJ</name>
<organism evidence="6 7">
    <name type="scientific">Methylophaga frappieri (strain ATCC BAA-2434 / DSM 25690 / JAM7)</name>
    <dbReference type="NCBI Taxonomy" id="754477"/>
    <lineage>
        <taxon>Bacteria</taxon>
        <taxon>Pseudomonadati</taxon>
        <taxon>Pseudomonadota</taxon>
        <taxon>Gammaproteobacteria</taxon>
        <taxon>Thiotrichales</taxon>
        <taxon>Piscirickettsiaceae</taxon>
        <taxon>Methylophaga</taxon>
    </lineage>
</organism>
<dbReference type="Pfam" id="PF07696">
    <property type="entry name" value="7TMR-DISMED2"/>
    <property type="match status" value="1"/>
</dbReference>
<keyword evidence="7" id="KW-1185">Reference proteome</keyword>
<dbReference type="InterPro" id="IPR011622">
    <property type="entry name" value="7TMR_DISM_rcpt_extracell_dom2"/>
</dbReference>
<dbReference type="Gene3D" id="2.60.40.2380">
    <property type="match status" value="1"/>
</dbReference>
<feature type="transmembrane region" description="Helical" evidence="4">
    <location>
        <begin position="260"/>
        <end position="278"/>
    </location>
</feature>
<dbReference type="GO" id="GO:0052621">
    <property type="term" value="F:diguanylate cyclase activity"/>
    <property type="evidence" value="ECO:0007669"/>
    <property type="project" value="UniProtKB-EC"/>
</dbReference>
<dbReference type="PANTHER" id="PTHR45138">
    <property type="entry name" value="REGULATORY COMPONENTS OF SENSORY TRANSDUCTION SYSTEM"/>
    <property type="match status" value="1"/>
</dbReference>
<dbReference type="STRING" id="754477.Q7C_2558"/>
<dbReference type="InterPro" id="IPR043128">
    <property type="entry name" value="Rev_trsase/Diguanyl_cyclase"/>
</dbReference>
<dbReference type="InterPro" id="IPR011623">
    <property type="entry name" value="7TMR_DISM_rcpt_extracell_dom1"/>
</dbReference>
<dbReference type="SUPFAM" id="SSF55073">
    <property type="entry name" value="Nucleotide cyclase"/>
    <property type="match status" value="1"/>
</dbReference>
<dbReference type="NCBIfam" id="TIGR00254">
    <property type="entry name" value="GGDEF"/>
    <property type="match status" value="1"/>
</dbReference>
<feature type="transmembrane region" description="Helical" evidence="4">
    <location>
        <begin position="345"/>
        <end position="365"/>
    </location>
</feature>
<dbReference type="CDD" id="cd01949">
    <property type="entry name" value="GGDEF"/>
    <property type="match status" value="1"/>
</dbReference>
<evidence type="ECO:0000256" key="2">
    <source>
        <dbReference type="ARBA" id="ARBA00012528"/>
    </source>
</evidence>
<feature type="transmembrane region" description="Helical" evidence="4">
    <location>
        <begin position="164"/>
        <end position="185"/>
    </location>
</feature>
<dbReference type="KEGG" id="mec:Q7C_2558"/>
<keyword evidence="4" id="KW-0812">Transmembrane</keyword>
<comment type="catalytic activity">
    <reaction evidence="3">
        <text>2 GTP = 3',3'-c-di-GMP + 2 diphosphate</text>
        <dbReference type="Rhea" id="RHEA:24898"/>
        <dbReference type="ChEBI" id="CHEBI:33019"/>
        <dbReference type="ChEBI" id="CHEBI:37565"/>
        <dbReference type="ChEBI" id="CHEBI:58805"/>
        <dbReference type="EC" id="2.7.7.65"/>
    </reaction>
</comment>
<dbReference type="InterPro" id="IPR000160">
    <property type="entry name" value="GGDEF_dom"/>
</dbReference>
<dbReference type="Proteomes" id="UP000009145">
    <property type="component" value="Chromosome"/>
</dbReference>
<reference evidence="6 7" key="1">
    <citation type="journal article" date="2012" name="J. Bacteriol.">
        <title>Complete genome sequences of Methylophaga sp. strain JAM1 and Methylophaga sp. strain JAM7.</title>
        <authorList>
            <person name="Villeneuve C."/>
            <person name="Martineau C."/>
            <person name="Mauffrey F."/>
            <person name="Villemur R."/>
        </authorList>
    </citation>
    <scope>NUCLEOTIDE SEQUENCE [LARGE SCALE GENOMIC DNA]</scope>
    <source>
        <strain evidence="6 7">JAM7</strain>
    </source>
</reference>
<feature type="transmembrane region" description="Helical" evidence="4">
    <location>
        <begin position="284"/>
        <end position="307"/>
    </location>
</feature>